<feature type="domain" description="YknX-like beta-barrel" evidence="8">
    <location>
        <begin position="257"/>
        <end position="332"/>
    </location>
</feature>
<dbReference type="InterPro" id="IPR050465">
    <property type="entry name" value="UPF0194_transport"/>
</dbReference>
<protein>
    <submittedName>
        <fullName evidence="9">Efflux RND transporter periplasmic adaptor subunit</fullName>
    </submittedName>
</protein>
<dbReference type="Gene3D" id="1.10.287.470">
    <property type="entry name" value="Helix hairpin bin"/>
    <property type="match status" value="2"/>
</dbReference>
<dbReference type="Gene3D" id="2.40.50.100">
    <property type="match status" value="2"/>
</dbReference>
<comment type="similarity">
    <text evidence="2">Belongs to the membrane fusion protein (MFP) (TC 8.A.1) family.</text>
</comment>
<evidence type="ECO:0000259" key="8">
    <source>
        <dbReference type="Pfam" id="PF25990"/>
    </source>
</evidence>
<dbReference type="GO" id="GO:0022857">
    <property type="term" value="F:transmembrane transporter activity"/>
    <property type="evidence" value="ECO:0007669"/>
    <property type="project" value="InterPro"/>
</dbReference>
<feature type="region of interest" description="Disordered" evidence="5">
    <location>
        <begin position="412"/>
        <end position="452"/>
    </location>
</feature>
<accession>A0A6L5XEX2</accession>
<organism evidence="9 10">
    <name type="scientific">Sodaliphilus pleomorphus</name>
    <dbReference type="NCBI Taxonomy" id="2606626"/>
    <lineage>
        <taxon>Bacteria</taxon>
        <taxon>Pseudomonadati</taxon>
        <taxon>Bacteroidota</taxon>
        <taxon>Bacteroidia</taxon>
        <taxon>Bacteroidales</taxon>
        <taxon>Muribaculaceae</taxon>
        <taxon>Sodaliphilus</taxon>
    </lineage>
</organism>
<dbReference type="EMBL" id="VULT01000011">
    <property type="protein sequence ID" value="MSS17724.1"/>
    <property type="molecule type" value="Genomic_DNA"/>
</dbReference>
<dbReference type="PANTHER" id="PTHR32347:SF14">
    <property type="entry name" value="EFFLUX SYSTEM COMPONENT YKNX-RELATED"/>
    <property type="match status" value="1"/>
</dbReference>
<name>A0A6L5XEX2_9BACT</name>
<evidence type="ECO:0000256" key="5">
    <source>
        <dbReference type="SAM" id="MobiDB-lite"/>
    </source>
</evidence>
<keyword evidence="6" id="KW-0472">Membrane</keyword>
<dbReference type="InterPro" id="IPR058636">
    <property type="entry name" value="Beta-barrel_YknX"/>
</dbReference>
<dbReference type="PANTHER" id="PTHR32347">
    <property type="entry name" value="EFFLUX SYSTEM COMPONENT YKNX-RELATED"/>
    <property type="match status" value="1"/>
</dbReference>
<dbReference type="Gene3D" id="2.40.420.20">
    <property type="match status" value="1"/>
</dbReference>
<evidence type="ECO:0000256" key="3">
    <source>
        <dbReference type="ARBA" id="ARBA00023054"/>
    </source>
</evidence>
<keyword evidence="6" id="KW-1133">Transmembrane helix</keyword>
<evidence type="ECO:0000259" key="7">
    <source>
        <dbReference type="Pfam" id="PF25917"/>
    </source>
</evidence>
<feature type="compositionally biased region" description="Acidic residues" evidence="5">
    <location>
        <begin position="415"/>
        <end position="424"/>
    </location>
</feature>
<comment type="subcellular location">
    <subcellularLocation>
        <location evidence="1">Cell envelope</location>
    </subcellularLocation>
</comment>
<keyword evidence="10" id="KW-1185">Reference proteome</keyword>
<dbReference type="SUPFAM" id="SSF111369">
    <property type="entry name" value="HlyD-like secretion proteins"/>
    <property type="match status" value="2"/>
</dbReference>
<keyword evidence="3 4" id="KW-0175">Coiled coil</keyword>
<feature type="domain" description="Multidrug resistance protein MdtA-like barrel-sandwich hybrid" evidence="7">
    <location>
        <begin position="66"/>
        <end position="249"/>
    </location>
</feature>
<evidence type="ECO:0000313" key="10">
    <source>
        <dbReference type="Proteomes" id="UP000483362"/>
    </source>
</evidence>
<comment type="caution">
    <text evidence="9">The sequence shown here is derived from an EMBL/GenBank/DDBJ whole genome shotgun (WGS) entry which is preliminary data.</text>
</comment>
<evidence type="ECO:0000256" key="6">
    <source>
        <dbReference type="SAM" id="Phobius"/>
    </source>
</evidence>
<dbReference type="RefSeq" id="WP_154327802.1">
    <property type="nucleotide sequence ID" value="NZ_CP045696.1"/>
</dbReference>
<dbReference type="GO" id="GO:0016020">
    <property type="term" value="C:membrane"/>
    <property type="evidence" value="ECO:0007669"/>
    <property type="project" value="InterPro"/>
</dbReference>
<sequence length="452" mass="47906">MEEKKKATIKKAVVVAVVALAVVAVAAVLLGGKKDKNAVRLETAKVEKDSISASVTATGTVEAVTSVDVGTQVSGIVTKLYVDYNSVVKKGQVIAELDKSNLQSQLNTAQENLGKARAEVQSQQANVRQQRAALQSAQASLNYQKSNYNRYSTLYRKGLVSANDYENARLTYQQAAKQVAQCQQQVASAQTQVASAETQVGTAQEGVKQAQTNLGYATITAPIDGVVISKSVEEGQTVASAYSTPTLVTIAKDLRDMQVVADVDEADIGNVKEGQRCQFTVDAFPDDVFTGTVKQVRQNATTTNNVVTYEVVITAPNQDLKLKPGLTANVTIFTLERGNVACVPSKALRFTPTPEVVGKNYKIGTARGEHVVWTLEGNKLVPHSVVTGTSDGSHTEILSGIELGATVVVDVAATEQDDNDESSDGQDNASPFQPKRPGSDKKKTSGAGSKAA</sequence>
<gene>
    <name evidence="9" type="ORF">FYJ29_08145</name>
</gene>
<evidence type="ECO:0000256" key="2">
    <source>
        <dbReference type="ARBA" id="ARBA00009477"/>
    </source>
</evidence>
<dbReference type="AlphaFoldDB" id="A0A6L5XEX2"/>
<evidence type="ECO:0000256" key="4">
    <source>
        <dbReference type="SAM" id="Coils"/>
    </source>
</evidence>
<dbReference type="GO" id="GO:0030313">
    <property type="term" value="C:cell envelope"/>
    <property type="evidence" value="ECO:0007669"/>
    <property type="project" value="UniProtKB-SubCell"/>
</dbReference>
<dbReference type="Proteomes" id="UP000483362">
    <property type="component" value="Unassembled WGS sequence"/>
</dbReference>
<feature type="coiled-coil region" evidence="4">
    <location>
        <begin position="165"/>
        <end position="199"/>
    </location>
</feature>
<feature type="transmembrane region" description="Helical" evidence="6">
    <location>
        <begin position="12"/>
        <end position="32"/>
    </location>
</feature>
<dbReference type="InterPro" id="IPR058625">
    <property type="entry name" value="MdtA-like_BSH"/>
</dbReference>
<feature type="coiled-coil region" evidence="4">
    <location>
        <begin position="99"/>
        <end position="140"/>
    </location>
</feature>
<keyword evidence="6" id="KW-0812">Transmembrane</keyword>
<evidence type="ECO:0000256" key="1">
    <source>
        <dbReference type="ARBA" id="ARBA00004196"/>
    </source>
</evidence>
<reference evidence="9 10" key="1">
    <citation type="submission" date="2019-08" db="EMBL/GenBank/DDBJ databases">
        <title>In-depth cultivation of the pig gut microbiome towards novel bacterial diversity and tailored functional studies.</title>
        <authorList>
            <person name="Wylensek D."/>
            <person name="Hitch T.C.A."/>
            <person name="Clavel T."/>
        </authorList>
    </citation>
    <scope>NUCLEOTIDE SEQUENCE [LARGE SCALE GENOMIC DNA]</scope>
    <source>
        <strain evidence="9 10">Oil-RF-744-WCA-WT-10</strain>
    </source>
</reference>
<evidence type="ECO:0000313" key="9">
    <source>
        <dbReference type="EMBL" id="MSS17724.1"/>
    </source>
</evidence>
<dbReference type="InterPro" id="IPR006143">
    <property type="entry name" value="RND_pump_MFP"/>
</dbReference>
<proteinExistence type="inferred from homology"/>
<dbReference type="Gene3D" id="2.40.30.170">
    <property type="match status" value="1"/>
</dbReference>
<dbReference type="NCBIfam" id="TIGR01730">
    <property type="entry name" value="RND_mfp"/>
    <property type="match status" value="1"/>
</dbReference>
<dbReference type="Pfam" id="PF25917">
    <property type="entry name" value="BSH_RND"/>
    <property type="match status" value="1"/>
</dbReference>
<dbReference type="Pfam" id="PF25990">
    <property type="entry name" value="Beta-barrel_YknX"/>
    <property type="match status" value="1"/>
</dbReference>